<evidence type="ECO:0000256" key="4">
    <source>
        <dbReference type="ARBA" id="ARBA00022777"/>
    </source>
</evidence>
<evidence type="ECO:0000256" key="6">
    <source>
        <dbReference type="SAM" id="MobiDB-lite"/>
    </source>
</evidence>
<keyword evidence="5" id="KW-0067">ATP-binding</keyword>
<dbReference type="GO" id="GO:0005634">
    <property type="term" value="C:nucleus"/>
    <property type="evidence" value="ECO:0007669"/>
    <property type="project" value="TreeGrafter"/>
</dbReference>
<dbReference type="SUPFAM" id="SSF56112">
    <property type="entry name" value="Protein kinase-like (PK-like)"/>
    <property type="match status" value="1"/>
</dbReference>
<comment type="caution">
    <text evidence="8">The sequence shown here is derived from an EMBL/GenBank/DDBJ whole genome shotgun (WGS) entry which is preliminary data.</text>
</comment>
<proteinExistence type="predicted"/>
<dbReference type="PANTHER" id="PTHR24345">
    <property type="entry name" value="SERINE/THREONINE-PROTEIN KINASE PLK"/>
    <property type="match status" value="1"/>
</dbReference>
<keyword evidence="4 8" id="KW-0418">Kinase</keyword>
<dbReference type="GO" id="GO:0005524">
    <property type="term" value="F:ATP binding"/>
    <property type="evidence" value="ECO:0007669"/>
    <property type="project" value="UniProtKB-KW"/>
</dbReference>
<feature type="domain" description="Protein kinase" evidence="7">
    <location>
        <begin position="144"/>
        <end position="417"/>
    </location>
</feature>
<feature type="compositionally biased region" description="Low complexity" evidence="6">
    <location>
        <begin position="110"/>
        <end position="138"/>
    </location>
</feature>
<dbReference type="PROSITE" id="PS50011">
    <property type="entry name" value="PROTEIN_KINASE_DOM"/>
    <property type="match status" value="1"/>
</dbReference>
<dbReference type="InterPro" id="IPR000719">
    <property type="entry name" value="Prot_kinase_dom"/>
</dbReference>
<dbReference type="AlphaFoldDB" id="A0A0W8C7N6"/>
<keyword evidence="3" id="KW-0547">Nucleotide-binding</keyword>
<dbReference type="Gene3D" id="1.10.510.10">
    <property type="entry name" value="Transferase(Phosphotransferase) domain 1"/>
    <property type="match status" value="1"/>
</dbReference>
<evidence type="ECO:0000256" key="3">
    <source>
        <dbReference type="ARBA" id="ARBA00022741"/>
    </source>
</evidence>
<evidence type="ECO:0000256" key="1">
    <source>
        <dbReference type="ARBA" id="ARBA00022527"/>
    </source>
</evidence>
<dbReference type="GO" id="GO:0004674">
    <property type="term" value="F:protein serine/threonine kinase activity"/>
    <property type="evidence" value="ECO:0007669"/>
    <property type="project" value="UniProtKB-KW"/>
</dbReference>
<protein>
    <submittedName>
        <fullName evidence="8">Kinase protein</fullName>
    </submittedName>
</protein>
<feature type="region of interest" description="Disordered" evidence="6">
    <location>
        <begin position="110"/>
        <end position="144"/>
    </location>
</feature>
<sequence>MAAVGKFESLQLQDSHADGALRQTSTVLTNEIQTAGLSDVVNLRRPRTIFKQALTIIPLATWETPEGRRAKNLRSVHRRFVHSSTSLSAPSLPVPHQKKTLLQAMTATLAQARSNSSRSSGGGPRAQSAARTANSNASSHRHIKVSSRLAPQIYLGHIYTRSADNAVAARAKAVVVKCAGQLQRDSVSGRLLGPWKEWQATTQLRGVARSHPNVVQIFDTFVQRSHVFVVMEHCARGDLLADLVSTQPESRLGEPHALRIVLHLARGLHFLHETCNIAHRDVSLENVFVTRDGVYKIGDFGLSTRADRRASGCVGKTQYVAPEVVSEVSYDPVTADVWSLGILLFMLLTGAPLLEFASPTDPEFNTVKTVGCLGVLRSWKMDTQLSAATLDLLSKMLEFDPVKRLQTMREVLNHPALFAASRQANDAEVER</sequence>
<evidence type="ECO:0000313" key="8">
    <source>
        <dbReference type="EMBL" id="KUF80101.1"/>
    </source>
</evidence>
<dbReference type="OrthoDB" id="541276at2759"/>
<dbReference type="InterPro" id="IPR011009">
    <property type="entry name" value="Kinase-like_dom_sf"/>
</dbReference>
<gene>
    <name evidence="8" type="ORF">AM587_10015059</name>
</gene>
<name>A0A0W8C7N6_PHYNI</name>
<reference evidence="8 9" key="1">
    <citation type="submission" date="2015-11" db="EMBL/GenBank/DDBJ databases">
        <title>Genomes and virulence difference between two physiological races of Phytophthora nicotianae.</title>
        <authorList>
            <person name="Liu H."/>
            <person name="Ma X."/>
            <person name="Yu H."/>
            <person name="Fang D."/>
            <person name="Li Y."/>
            <person name="Wang X."/>
            <person name="Wang W."/>
            <person name="Dong Y."/>
            <person name="Xiao B."/>
        </authorList>
    </citation>
    <scope>NUCLEOTIDE SEQUENCE [LARGE SCALE GENOMIC DNA]</scope>
    <source>
        <strain evidence="9">race 0</strain>
    </source>
</reference>
<accession>A0A0W8C7N6</accession>
<dbReference type="EMBL" id="LNFO01004632">
    <property type="protein sequence ID" value="KUF80101.1"/>
    <property type="molecule type" value="Genomic_DNA"/>
</dbReference>
<evidence type="ECO:0000259" key="7">
    <source>
        <dbReference type="PROSITE" id="PS50011"/>
    </source>
</evidence>
<keyword evidence="2" id="KW-0808">Transferase</keyword>
<evidence type="ECO:0000313" key="9">
    <source>
        <dbReference type="Proteomes" id="UP000052943"/>
    </source>
</evidence>
<organism evidence="8 9">
    <name type="scientific">Phytophthora nicotianae</name>
    <name type="common">Potato buckeye rot agent</name>
    <name type="synonym">Phytophthora parasitica</name>
    <dbReference type="NCBI Taxonomy" id="4792"/>
    <lineage>
        <taxon>Eukaryota</taxon>
        <taxon>Sar</taxon>
        <taxon>Stramenopiles</taxon>
        <taxon>Oomycota</taxon>
        <taxon>Peronosporomycetes</taxon>
        <taxon>Peronosporales</taxon>
        <taxon>Peronosporaceae</taxon>
        <taxon>Phytophthora</taxon>
    </lineage>
</organism>
<keyword evidence="1" id="KW-0723">Serine/threonine-protein kinase</keyword>
<dbReference type="Pfam" id="PF00069">
    <property type="entry name" value="Pkinase"/>
    <property type="match status" value="1"/>
</dbReference>
<dbReference type="Proteomes" id="UP000052943">
    <property type="component" value="Unassembled WGS sequence"/>
</dbReference>
<evidence type="ECO:0000256" key="5">
    <source>
        <dbReference type="ARBA" id="ARBA00022840"/>
    </source>
</evidence>
<evidence type="ECO:0000256" key="2">
    <source>
        <dbReference type="ARBA" id="ARBA00022679"/>
    </source>
</evidence>
<dbReference type="PANTHER" id="PTHR24345:SF91">
    <property type="entry name" value="SERINE_THREONINE-PROTEIN KINASE PLK4"/>
    <property type="match status" value="1"/>
</dbReference>
<dbReference type="STRING" id="4790.A0A0W8C7N6"/>